<dbReference type="AlphaFoldDB" id="A0ABD5Z3Z8"/>
<feature type="transmembrane region" description="Helical" evidence="1">
    <location>
        <begin position="12"/>
        <end position="33"/>
    </location>
</feature>
<feature type="transmembrane region" description="Helical" evidence="1">
    <location>
        <begin position="53"/>
        <end position="74"/>
    </location>
</feature>
<keyword evidence="1" id="KW-0812">Transmembrane</keyword>
<accession>A0ABD5Z3Z8</accession>
<name>A0ABD5Z3Z8_9EURY</name>
<comment type="caution">
    <text evidence="2">The sequence shown here is derived from an EMBL/GenBank/DDBJ whole genome shotgun (WGS) entry which is preliminary data.</text>
</comment>
<dbReference type="EMBL" id="JBHTAR010000011">
    <property type="protein sequence ID" value="MFC7199878.1"/>
    <property type="molecule type" value="Genomic_DNA"/>
</dbReference>
<sequence>MSIRNAVDQAGFVTFAVLLGLLWTVVVGLNVASTMLPATASTGTIGQYVGQTFFPGIVGLAVIAVLAGGLLYLASELGQGEPTAETFPPEE</sequence>
<proteinExistence type="predicted"/>
<dbReference type="Proteomes" id="UP001596447">
    <property type="component" value="Unassembled WGS sequence"/>
</dbReference>
<protein>
    <recommendedName>
        <fullName evidence="4">Cox cluster protein</fullName>
    </recommendedName>
</protein>
<keyword evidence="3" id="KW-1185">Reference proteome</keyword>
<organism evidence="2 3">
    <name type="scientific">Halospeciosus flavus</name>
    <dbReference type="NCBI Taxonomy" id="3032283"/>
    <lineage>
        <taxon>Archaea</taxon>
        <taxon>Methanobacteriati</taxon>
        <taxon>Methanobacteriota</taxon>
        <taxon>Stenosarchaea group</taxon>
        <taxon>Halobacteria</taxon>
        <taxon>Halobacteriales</taxon>
        <taxon>Halobacteriaceae</taxon>
        <taxon>Halospeciosus</taxon>
    </lineage>
</organism>
<evidence type="ECO:0000256" key="1">
    <source>
        <dbReference type="SAM" id="Phobius"/>
    </source>
</evidence>
<gene>
    <name evidence="2" type="ORF">ACFQJ9_10745</name>
</gene>
<reference evidence="2 3" key="1">
    <citation type="journal article" date="2019" name="Int. J. Syst. Evol. Microbiol.">
        <title>The Global Catalogue of Microorganisms (GCM) 10K type strain sequencing project: providing services to taxonomists for standard genome sequencing and annotation.</title>
        <authorList>
            <consortium name="The Broad Institute Genomics Platform"/>
            <consortium name="The Broad Institute Genome Sequencing Center for Infectious Disease"/>
            <person name="Wu L."/>
            <person name="Ma J."/>
        </authorList>
    </citation>
    <scope>NUCLEOTIDE SEQUENCE [LARGE SCALE GENOMIC DNA]</scope>
    <source>
        <strain evidence="2 3">XZGYJ-43</strain>
    </source>
</reference>
<evidence type="ECO:0000313" key="2">
    <source>
        <dbReference type="EMBL" id="MFC7199878.1"/>
    </source>
</evidence>
<evidence type="ECO:0008006" key="4">
    <source>
        <dbReference type="Google" id="ProtNLM"/>
    </source>
</evidence>
<evidence type="ECO:0000313" key="3">
    <source>
        <dbReference type="Proteomes" id="UP001596447"/>
    </source>
</evidence>
<dbReference type="RefSeq" id="WP_279529801.1">
    <property type="nucleotide sequence ID" value="NZ_CP122312.1"/>
</dbReference>
<keyword evidence="1" id="KW-0472">Membrane</keyword>
<keyword evidence="1" id="KW-1133">Transmembrane helix</keyword>